<evidence type="ECO:0000259" key="1">
    <source>
        <dbReference type="Pfam" id="PF11716"/>
    </source>
</evidence>
<dbReference type="Gene3D" id="1.20.120.450">
    <property type="entry name" value="dinb family like domain"/>
    <property type="match status" value="1"/>
</dbReference>
<geneLocation type="plasmid" evidence="2 3">
    <name>unnamed1</name>
</geneLocation>
<gene>
    <name evidence="2" type="ORF">F3L20_32990</name>
</gene>
<keyword evidence="2" id="KW-0614">Plasmid</keyword>
<evidence type="ECO:0000313" key="3">
    <source>
        <dbReference type="Proteomes" id="UP000324308"/>
    </source>
</evidence>
<evidence type="ECO:0000313" key="2">
    <source>
        <dbReference type="EMBL" id="QER90474.1"/>
    </source>
</evidence>
<keyword evidence="3" id="KW-1185">Reference proteome</keyword>
<proteinExistence type="predicted"/>
<dbReference type="InterPro" id="IPR034660">
    <property type="entry name" value="DinB/YfiT-like"/>
</dbReference>
<accession>A0ABX6A1J8</accession>
<dbReference type="Pfam" id="PF11716">
    <property type="entry name" value="MDMPI_N"/>
    <property type="match status" value="1"/>
</dbReference>
<dbReference type="RefSeq" id="WP_150157749.1">
    <property type="nucleotide sequence ID" value="NZ_CP043960.1"/>
</dbReference>
<protein>
    <recommendedName>
        <fullName evidence="1">Mycothiol-dependent maleylpyruvate isomerase metal-binding domain-containing protein</fullName>
    </recommendedName>
</protein>
<name>A0ABX6A1J8_STRTE</name>
<reference evidence="2 3" key="1">
    <citation type="submission" date="2019-09" db="EMBL/GenBank/DDBJ databases">
        <title>Draft genome sequence of the Ebosin-producing strain Streptomyces sp. 139.</title>
        <authorList>
            <person name="Ai L."/>
            <person name="Geng M."/>
            <person name="Ma M."/>
            <person name="Bai L."/>
        </authorList>
    </citation>
    <scope>NUCLEOTIDE SEQUENCE [LARGE SCALE GENOMIC DNA]</scope>
    <source>
        <strain evidence="2 3">139</strain>
        <plasmid evidence="2 3">unnamed1</plasmid>
    </source>
</reference>
<feature type="domain" description="Mycothiol-dependent maleylpyruvate isomerase metal-binding" evidence="1">
    <location>
        <begin position="33"/>
        <end position="166"/>
    </location>
</feature>
<organism evidence="2 3">
    <name type="scientific">Streptomyces tendae</name>
    <dbReference type="NCBI Taxonomy" id="1932"/>
    <lineage>
        <taxon>Bacteria</taxon>
        <taxon>Bacillati</taxon>
        <taxon>Actinomycetota</taxon>
        <taxon>Actinomycetes</taxon>
        <taxon>Kitasatosporales</taxon>
        <taxon>Streptomycetaceae</taxon>
        <taxon>Streptomyces</taxon>
    </lineage>
</organism>
<dbReference type="InterPro" id="IPR024344">
    <property type="entry name" value="MDMPI_metal-binding"/>
</dbReference>
<dbReference type="EMBL" id="CP043960">
    <property type="protein sequence ID" value="QER90474.1"/>
    <property type="molecule type" value="Genomic_DNA"/>
</dbReference>
<sequence>MVDPVDSRTYTISEIEGWSEGVEAVYAILCRRRHAFLELLNNIDESQFNAQSRCTDWSVHEVVRHVRDVAKVHISMLDETEYPFGNPGNFSPKTSPAAWMSHSEGESVKETVNELTQLIQQEGELFLRRAMEGSPQVRQGPLRRKLHWSVFSTHTIWDAWMHERDICIPLGFDVPLDGEEGRLMVMYTLLAASAPAAWSGDYVEVAIKLYGSPDCTYRIGHNNSHVYVQTGGRSDVGGDMAVLLDSLAGRGPELSEILGTSSDAVRKLSLLRAVAT</sequence>
<dbReference type="Proteomes" id="UP000324308">
    <property type="component" value="Plasmid unnamed1"/>
</dbReference>
<dbReference type="SUPFAM" id="SSF109854">
    <property type="entry name" value="DinB/YfiT-like putative metalloenzymes"/>
    <property type="match status" value="1"/>
</dbReference>